<reference evidence="1 2" key="1">
    <citation type="journal article" date="2011" name="Science">
        <title>The ecoresponsive genome of Daphnia pulex.</title>
        <authorList>
            <person name="Colbourne J.K."/>
            <person name="Pfrender M.E."/>
            <person name="Gilbert D."/>
            <person name="Thomas W.K."/>
            <person name="Tucker A."/>
            <person name="Oakley T.H."/>
            <person name="Tokishita S."/>
            <person name="Aerts A."/>
            <person name="Arnold G.J."/>
            <person name="Basu M.K."/>
            <person name="Bauer D.J."/>
            <person name="Caceres C.E."/>
            <person name="Carmel L."/>
            <person name="Casola C."/>
            <person name="Choi J.H."/>
            <person name="Detter J.C."/>
            <person name="Dong Q."/>
            <person name="Dusheyko S."/>
            <person name="Eads B.D."/>
            <person name="Frohlich T."/>
            <person name="Geiler-Samerotte K.A."/>
            <person name="Gerlach D."/>
            <person name="Hatcher P."/>
            <person name="Jogdeo S."/>
            <person name="Krijgsveld J."/>
            <person name="Kriventseva E.V."/>
            <person name="Kultz D."/>
            <person name="Laforsch C."/>
            <person name="Lindquist E."/>
            <person name="Lopez J."/>
            <person name="Manak J.R."/>
            <person name="Muller J."/>
            <person name="Pangilinan J."/>
            <person name="Patwardhan R.P."/>
            <person name="Pitluck S."/>
            <person name="Pritham E.J."/>
            <person name="Rechtsteiner A."/>
            <person name="Rho M."/>
            <person name="Rogozin I.B."/>
            <person name="Sakarya O."/>
            <person name="Salamov A."/>
            <person name="Schaack S."/>
            <person name="Shapiro H."/>
            <person name="Shiga Y."/>
            <person name="Skalitzky C."/>
            <person name="Smith Z."/>
            <person name="Souvorov A."/>
            <person name="Sung W."/>
            <person name="Tang Z."/>
            <person name="Tsuchiya D."/>
            <person name="Tu H."/>
            <person name="Vos H."/>
            <person name="Wang M."/>
            <person name="Wolf Y.I."/>
            <person name="Yamagata H."/>
            <person name="Yamada T."/>
            <person name="Ye Y."/>
            <person name="Shaw J.R."/>
            <person name="Andrews J."/>
            <person name="Crease T.J."/>
            <person name="Tang H."/>
            <person name="Lucas S.M."/>
            <person name="Robertson H.M."/>
            <person name="Bork P."/>
            <person name="Koonin E.V."/>
            <person name="Zdobnov E.M."/>
            <person name="Grigoriev I.V."/>
            <person name="Lynch M."/>
            <person name="Boore J.L."/>
        </authorList>
    </citation>
    <scope>NUCLEOTIDE SEQUENCE [LARGE SCALE GENOMIC DNA]</scope>
</reference>
<sequence>MFTSKIFFVPGKSIVDDLCWMISAAKSLALNPKDPPTVCHIFVKDVESAFNPHWGFTTPGFPLFETI</sequence>
<proteinExistence type="predicted"/>
<accession>E9HIN0</accession>
<dbReference type="Proteomes" id="UP000000305">
    <property type="component" value="Unassembled WGS sequence"/>
</dbReference>
<dbReference type="KEGG" id="dpx:DAPPUDRAFT_260172"/>
<evidence type="ECO:0000313" key="2">
    <source>
        <dbReference type="Proteomes" id="UP000000305"/>
    </source>
</evidence>
<dbReference type="AlphaFoldDB" id="E9HIN0"/>
<protein>
    <submittedName>
        <fullName evidence="1">Uncharacterized protein</fullName>
    </submittedName>
</protein>
<organism evidence="1 2">
    <name type="scientific">Daphnia pulex</name>
    <name type="common">Water flea</name>
    <dbReference type="NCBI Taxonomy" id="6669"/>
    <lineage>
        <taxon>Eukaryota</taxon>
        <taxon>Metazoa</taxon>
        <taxon>Ecdysozoa</taxon>
        <taxon>Arthropoda</taxon>
        <taxon>Crustacea</taxon>
        <taxon>Branchiopoda</taxon>
        <taxon>Diplostraca</taxon>
        <taxon>Cladocera</taxon>
        <taxon>Anomopoda</taxon>
        <taxon>Daphniidae</taxon>
        <taxon>Daphnia</taxon>
    </lineage>
</organism>
<evidence type="ECO:0000313" key="1">
    <source>
        <dbReference type="EMBL" id="EFX68383.1"/>
    </source>
</evidence>
<dbReference type="EMBL" id="GL732656">
    <property type="protein sequence ID" value="EFX68383.1"/>
    <property type="molecule type" value="Genomic_DNA"/>
</dbReference>
<dbReference type="InParanoid" id="E9HIN0"/>
<name>E9HIN0_DAPPU</name>
<keyword evidence="2" id="KW-1185">Reference proteome</keyword>
<gene>
    <name evidence="1" type="ORF">DAPPUDRAFT_260172</name>
</gene>
<dbReference type="HOGENOM" id="CLU_2815009_0_0_1"/>